<evidence type="ECO:0000256" key="13">
    <source>
        <dbReference type="ARBA" id="ARBA00068072"/>
    </source>
</evidence>
<dbReference type="InterPro" id="IPR013087">
    <property type="entry name" value="Znf_C2H2_type"/>
</dbReference>
<dbReference type="EMBL" id="VYZG01001538">
    <property type="protein sequence ID" value="NWQ81112.1"/>
    <property type="molecule type" value="Genomic_DNA"/>
</dbReference>
<dbReference type="PROSITE" id="PS00028">
    <property type="entry name" value="ZINC_FINGER_C2H2_1"/>
    <property type="match status" value="2"/>
</dbReference>
<dbReference type="GO" id="GO:0005667">
    <property type="term" value="C:transcription regulator complex"/>
    <property type="evidence" value="ECO:0007669"/>
    <property type="project" value="TreeGrafter"/>
</dbReference>
<feature type="non-terminal residue" evidence="17">
    <location>
        <position position="355"/>
    </location>
</feature>
<dbReference type="GO" id="GO:0000981">
    <property type="term" value="F:DNA-binding transcription factor activity, RNA polymerase II-specific"/>
    <property type="evidence" value="ECO:0007669"/>
    <property type="project" value="TreeGrafter"/>
</dbReference>
<dbReference type="SUPFAM" id="SSF57667">
    <property type="entry name" value="beta-beta-alpha zinc fingers"/>
    <property type="match status" value="1"/>
</dbReference>
<dbReference type="GO" id="GO:0000978">
    <property type="term" value="F:RNA polymerase II cis-regulatory region sequence-specific DNA binding"/>
    <property type="evidence" value="ECO:0007669"/>
    <property type="project" value="TreeGrafter"/>
</dbReference>
<dbReference type="PROSITE" id="PS50157">
    <property type="entry name" value="ZINC_FINGER_C2H2_2"/>
    <property type="match status" value="2"/>
</dbReference>
<evidence type="ECO:0000256" key="3">
    <source>
        <dbReference type="ARBA" id="ARBA00022723"/>
    </source>
</evidence>
<evidence type="ECO:0000256" key="9">
    <source>
        <dbReference type="ARBA" id="ARBA00023125"/>
    </source>
</evidence>
<dbReference type="FunFam" id="3.30.160.60:FF:000535">
    <property type="entry name" value="Zinc finger protein 367"/>
    <property type="match status" value="1"/>
</dbReference>
<dbReference type="Gene3D" id="3.30.160.60">
    <property type="entry name" value="Classic Zinc Finger"/>
    <property type="match status" value="2"/>
</dbReference>
<feature type="region of interest" description="Disordered" evidence="15">
    <location>
        <begin position="71"/>
        <end position="127"/>
    </location>
</feature>
<dbReference type="Pfam" id="PF00096">
    <property type="entry name" value="zf-C2H2"/>
    <property type="match status" value="1"/>
</dbReference>
<dbReference type="SMART" id="SM00355">
    <property type="entry name" value="ZnF_C2H2"/>
    <property type="match status" value="2"/>
</dbReference>
<evidence type="ECO:0000256" key="5">
    <source>
        <dbReference type="ARBA" id="ARBA00022771"/>
    </source>
</evidence>
<feature type="domain" description="C2H2-type" evidence="16">
    <location>
        <begin position="167"/>
        <end position="194"/>
    </location>
</feature>
<feature type="domain" description="C2H2-type" evidence="16">
    <location>
        <begin position="195"/>
        <end position="224"/>
    </location>
</feature>
<comment type="caution">
    <text evidence="17">The sequence shown here is derived from an EMBL/GenBank/DDBJ whole genome shotgun (WGS) entry which is preliminary data.</text>
</comment>
<sequence>MAERLPPGLPLIFCQDSPKRVLVSVIKTTPIKPSLRGGGEELPAAPPIPTSPGFSDFMVYPWRWGENAHNVTLSPGGTTAPSAPPPPCGGASRTPAGDEEEAASPDGGGRDRHLKVSAAAARGRAGAGGGIKASAVISTQDGIRRGRPRADTVRDLISEGEHSSSRIRCNICNRVFPREKSLQAHKRTHTGERPYLCDYPDCGKAFVQSGQLKTHQRLHTGEKPFVCSENGCLSRFTHANRHCPKHPYARLKREEFTDKLSKKQTADNKAVAEWLAKYWESREQRAPALKTKTIQKTDQEQQDPMEYLQSDEEDDEEKNNAHSAARRRLQEQRERMHGALALIELANLAVAPLRQ</sequence>
<evidence type="ECO:0000256" key="7">
    <source>
        <dbReference type="ARBA" id="ARBA00023015"/>
    </source>
</evidence>
<dbReference type="GO" id="GO:0008270">
    <property type="term" value="F:zinc ion binding"/>
    <property type="evidence" value="ECO:0007669"/>
    <property type="project" value="UniProtKB-KW"/>
</dbReference>
<comment type="subcellular location">
    <subcellularLocation>
        <location evidence="1">Nucleus</location>
    </subcellularLocation>
</comment>
<protein>
    <recommendedName>
        <fullName evidence="13">Zinc finger protein 367</fullName>
    </recommendedName>
</protein>
<keyword evidence="4" id="KW-0677">Repeat</keyword>
<dbReference type="OrthoDB" id="3437960at2759"/>
<keyword evidence="18" id="KW-1185">Reference proteome</keyword>
<evidence type="ECO:0000256" key="4">
    <source>
        <dbReference type="ARBA" id="ARBA00022737"/>
    </source>
</evidence>
<evidence type="ECO:0000313" key="18">
    <source>
        <dbReference type="Proteomes" id="UP000530263"/>
    </source>
</evidence>
<keyword evidence="12" id="KW-0539">Nucleus</keyword>
<dbReference type="PANTHER" id="PTHR14003">
    <property type="entry name" value="TRANSCRIPTIONAL REPRESSOR PROTEIN YY"/>
    <property type="match status" value="1"/>
</dbReference>
<dbReference type="AlphaFoldDB" id="A0A7K4S7R6"/>
<evidence type="ECO:0000256" key="11">
    <source>
        <dbReference type="ARBA" id="ARBA00023163"/>
    </source>
</evidence>
<evidence type="ECO:0000256" key="10">
    <source>
        <dbReference type="ARBA" id="ARBA00023159"/>
    </source>
</evidence>
<keyword evidence="11" id="KW-0804">Transcription</keyword>
<dbReference type="InterPro" id="IPR036236">
    <property type="entry name" value="Znf_C2H2_sf"/>
</dbReference>
<comment type="similarity">
    <text evidence="2">Belongs to the krueppel C2H2-type zinc-finger protein family.</text>
</comment>
<dbReference type="Pfam" id="PF13912">
    <property type="entry name" value="zf-C2H2_6"/>
    <property type="match status" value="1"/>
</dbReference>
<evidence type="ECO:0000256" key="6">
    <source>
        <dbReference type="ARBA" id="ARBA00022833"/>
    </source>
</evidence>
<keyword evidence="6" id="KW-0862">Zinc</keyword>
<evidence type="ECO:0000256" key="8">
    <source>
        <dbReference type="ARBA" id="ARBA00023054"/>
    </source>
</evidence>
<feature type="region of interest" description="Disordered" evidence="15">
    <location>
        <begin position="289"/>
        <end position="332"/>
    </location>
</feature>
<gene>
    <name evidence="17" type="primary">Znf367</name>
    <name evidence="17" type="ORF">COLPIC_R07936</name>
</gene>
<keyword evidence="5 14" id="KW-0863">Zinc-finger</keyword>
<dbReference type="GO" id="GO:0031519">
    <property type="term" value="C:PcG protein complex"/>
    <property type="evidence" value="ECO:0007669"/>
    <property type="project" value="TreeGrafter"/>
</dbReference>
<evidence type="ECO:0000256" key="12">
    <source>
        <dbReference type="ARBA" id="ARBA00023242"/>
    </source>
</evidence>
<dbReference type="PANTHER" id="PTHR14003:SF26">
    <property type="entry name" value="ZINC FINGER PROTEIN 367"/>
    <property type="match status" value="1"/>
</dbReference>
<proteinExistence type="inferred from homology"/>
<reference evidence="17 18" key="1">
    <citation type="submission" date="2019-09" db="EMBL/GenBank/DDBJ databases">
        <title>Bird 10,000 Genomes (B10K) Project - Family phase.</title>
        <authorList>
            <person name="Zhang G."/>
        </authorList>
    </citation>
    <scope>NUCLEOTIDE SEQUENCE [LARGE SCALE GENOMIC DNA]</scope>
    <source>
        <strain evidence="17">B10K-DU-021-26</strain>
        <tissue evidence="17">Mixed tissue sample</tissue>
    </source>
</reference>
<feature type="non-terminal residue" evidence="17">
    <location>
        <position position="1"/>
    </location>
</feature>
<evidence type="ECO:0000313" key="17">
    <source>
        <dbReference type="EMBL" id="NWQ81112.1"/>
    </source>
</evidence>
<dbReference type="FunFam" id="3.30.160.60:FF:000474">
    <property type="entry name" value="zinc finger protein 367"/>
    <property type="match status" value="1"/>
</dbReference>
<evidence type="ECO:0000259" key="16">
    <source>
        <dbReference type="PROSITE" id="PS50157"/>
    </source>
</evidence>
<dbReference type="Proteomes" id="UP000530263">
    <property type="component" value="Unassembled WGS sequence"/>
</dbReference>
<keyword evidence="3" id="KW-0479">Metal-binding</keyword>
<evidence type="ECO:0000256" key="15">
    <source>
        <dbReference type="SAM" id="MobiDB-lite"/>
    </source>
</evidence>
<evidence type="ECO:0000256" key="1">
    <source>
        <dbReference type="ARBA" id="ARBA00004123"/>
    </source>
</evidence>
<accession>A0A7K4S7R6</accession>
<keyword evidence="10" id="KW-0010">Activator</keyword>
<dbReference type="GO" id="GO:0000785">
    <property type="term" value="C:chromatin"/>
    <property type="evidence" value="ECO:0007669"/>
    <property type="project" value="TreeGrafter"/>
</dbReference>
<name>A0A7K4S7R6_COLPI</name>
<keyword evidence="7" id="KW-0805">Transcription regulation</keyword>
<evidence type="ECO:0000256" key="2">
    <source>
        <dbReference type="ARBA" id="ARBA00006991"/>
    </source>
</evidence>
<keyword evidence="8" id="KW-0175">Coiled coil</keyword>
<evidence type="ECO:0000256" key="14">
    <source>
        <dbReference type="PROSITE-ProRule" id="PRU00042"/>
    </source>
</evidence>
<organism evidence="17 18">
    <name type="scientific">Columbina picui</name>
    <name type="common">Picui ground-dove</name>
    <dbReference type="NCBI Taxonomy" id="115618"/>
    <lineage>
        <taxon>Eukaryota</taxon>
        <taxon>Metazoa</taxon>
        <taxon>Chordata</taxon>
        <taxon>Craniata</taxon>
        <taxon>Vertebrata</taxon>
        <taxon>Euteleostomi</taxon>
        <taxon>Archelosauria</taxon>
        <taxon>Archosauria</taxon>
        <taxon>Dinosauria</taxon>
        <taxon>Saurischia</taxon>
        <taxon>Theropoda</taxon>
        <taxon>Coelurosauria</taxon>
        <taxon>Aves</taxon>
        <taxon>Neognathae</taxon>
        <taxon>Neoaves</taxon>
        <taxon>Columbimorphae</taxon>
        <taxon>Columbiformes</taxon>
        <taxon>Columbidae</taxon>
        <taxon>Columbina</taxon>
    </lineage>
</organism>
<keyword evidence="9" id="KW-0238">DNA-binding</keyword>